<dbReference type="AlphaFoldDB" id="A0A9D9H7H7"/>
<keyword evidence="8 16" id="KW-1278">Translocase</keyword>
<evidence type="ECO:0000256" key="9">
    <source>
        <dbReference type="ARBA" id="ARBA00022989"/>
    </source>
</evidence>
<comment type="subcellular location">
    <subcellularLocation>
        <location evidence="16">Cell membrane</location>
        <topology evidence="16">Single-pass membrane protein</topology>
    </subcellularLocation>
</comment>
<feature type="domain" description="FMN-binding" evidence="18">
    <location>
        <begin position="126"/>
        <end position="226"/>
    </location>
</feature>
<evidence type="ECO:0000256" key="10">
    <source>
        <dbReference type="ARBA" id="ARBA00023027"/>
    </source>
</evidence>
<comment type="similarity">
    <text evidence="16 17">Belongs to the NqrC family.</text>
</comment>
<keyword evidence="9 16" id="KW-1133">Transmembrane helix</keyword>
<comment type="caution">
    <text evidence="16">Lacks conserved residue(s) required for the propagation of feature annotation.</text>
</comment>
<comment type="caution">
    <text evidence="19">The sequence shown here is derived from an EMBL/GenBank/DDBJ whole genome shotgun (WGS) entry which is preliminary data.</text>
</comment>
<evidence type="ECO:0000256" key="17">
    <source>
        <dbReference type="PIRNR" id="PIRNR009437"/>
    </source>
</evidence>
<dbReference type="HAMAP" id="MF_00427">
    <property type="entry name" value="NqrC"/>
    <property type="match status" value="1"/>
</dbReference>
<dbReference type="InterPro" id="IPR010204">
    <property type="entry name" value="NqrC"/>
</dbReference>
<evidence type="ECO:0000256" key="4">
    <source>
        <dbReference type="ARBA" id="ARBA00022553"/>
    </source>
</evidence>
<evidence type="ECO:0000256" key="2">
    <source>
        <dbReference type="ARBA" id="ARBA00022475"/>
    </source>
</evidence>
<name>A0A9D9H7H7_9BACT</name>
<comment type="function">
    <text evidence="16">NQR complex catalyzes the reduction of ubiquinone-1 to ubiquinol by two successive reactions, coupled with the transport of Na(+) ions from the cytoplasm to the periplasm. NqrA to NqrE are probably involved in the second step, the conversion of ubisemiquinone to ubiquinol.</text>
</comment>
<dbReference type="GO" id="GO:0016655">
    <property type="term" value="F:oxidoreductase activity, acting on NAD(P)H, quinone or similar compound as acceptor"/>
    <property type="evidence" value="ECO:0007669"/>
    <property type="project" value="UniProtKB-UniRule"/>
</dbReference>
<evidence type="ECO:0000256" key="13">
    <source>
        <dbReference type="ARBA" id="ARBA00023075"/>
    </source>
</evidence>
<evidence type="ECO:0000256" key="8">
    <source>
        <dbReference type="ARBA" id="ARBA00022967"/>
    </source>
</evidence>
<dbReference type="PIRSF" id="PIRSF009437">
    <property type="entry name" value="NQR-1_subunit_C"/>
    <property type="match status" value="1"/>
</dbReference>
<comment type="catalytic activity">
    <reaction evidence="16 17">
        <text>a ubiquinone + n Na(+)(in) + NADH + H(+) = a ubiquinol + n Na(+)(out) + NAD(+)</text>
        <dbReference type="Rhea" id="RHEA:47748"/>
        <dbReference type="Rhea" id="RHEA-COMP:9565"/>
        <dbReference type="Rhea" id="RHEA-COMP:9566"/>
        <dbReference type="ChEBI" id="CHEBI:15378"/>
        <dbReference type="ChEBI" id="CHEBI:16389"/>
        <dbReference type="ChEBI" id="CHEBI:17976"/>
        <dbReference type="ChEBI" id="CHEBI:29101"/>
        <dbReference type="ChEBI" id="CHEBI:57540"/>
        <dbReference type="ChEBI" id="CHEBI:57945"/>
        <dbReference type="EC" id="7.2.1.1"/>
    </reaction>
</comment>
<evidence type="ECO:0000313" key="19">
    <source>
        <dbReference type="EMBL" id="MBO8437783.1"/>
    </source>
</evidence>
<keyword evidence="1 16" id="KW-0813">Transport</keyword>
<keyword evidence="14 16" id="KW-0472">Membrane</keyword>
<keyword evidence="5 16" id="KW-0285">Flavoprotein</keyword>
<comment type="subunit">
    <text evidence="16 17">Composed of six subunits; NqrA, NqrB, NqrC, NqrD, NqrE and NqrF.</text>
</comment>
<evidence type="ECO:0000256" key="16">
    <source>
        <dbReference type="HAMAP-Rule" id="MF_00427"/>
    </source>
</evidence>
<organism evidence="19 20">
    <name type="scientific">Candidatus Caccoplasma merdipullorum</name>
    <dbReference type="NCBI Taxonomy" id="2840718"/>
    <lineage>
        <taxon>Bacteria</taxon>
        <taxon>Pseudomonadati</taxon>
        <taxon>Bacteroidota</taxon>
        <taxon>Bacteroidia</taxon>
        <taxon>Bacteroidales</taxon>
        <taxon>Bacteroidaceae</taxon>
        <taxon>Bacteroidaceae incertae sedis</taxon>
        <taxon>Candidatus Caccoplasma</taxon>
    </lineage>
</organism>
<evidence type="ECO:0000256" key="6">
    <source>
        <dbReference type="ARBA" id="ARBA00022643"/>
    </source>
</evidence>
<dbReference type="EMBL" id="JADIMW010000026">
    <property type="protein sequence ID" value="MBO8437783.1"/>
    <property type="molecule type" value="Genomic_DNA"/>
</dbReference>
<comment type="cofactor">
    <cofactor evidence="16 17">
        <name>FMN</name>
        <dbReference type="ChEBI" id="CHEBI:58210"/>
    </cofactor>
</comment>
<evidence type="ECO:0000256" key="15">
    <source>
        <dbReference type="ARBA" id="ARBA00023201"/>
    </source>
</evidence>
<feature type="transmembrane region" description="Helical" evidence="16">
    <location>
        <begin position="6"/>
        <end position="29"/>
    </location>
</feature>
<dbReference type="EC" id="7.2.1.1" evidence="16 17"/>
<sequence length="240" mass="25894">MNKQSNVYTIIYSSVMVIIVAAVLAFAALSLKAPQQRNIEIDKMKQILSSIKVTATADDAQQLYKKYIIGSKVIDAAGKEIADADAFNVNVAMQVKLPDAQRQLPIFIAKVEDGSTKYIIPMYGAGLWGPIWGYLSIDSDGKTVYGAYFAHQGETPGLGAEIDKPAFYGQFCGKDLFAGGDEFKSIAVQKAGQKPLNGADYVDAISGGTITSKGVEAMLSNSLKPYETFLKTLQTQQIAE</sequence>
<evidence type="ECO:0000256" key="12">
    <source>
        <dbReference type="ARBA" id="ARBA00023065"/>
    </source>
</evidence>
<evidence type="ECO:0000256" key="3">
    <source>
        <dbReference type="ARBA" id="ARBA00022519"/>
    </source>
</evidence>
<keyword evidence="7 16" id="KW-0812">Transmembrane</keyword>
<evidence type="ECO:0000256" key="14">
    <source>
        <dbReference type="ARBA" id="ARBA00023136"/>
    </source>
</evidence>
<dbReference type="PANTHER" id="PTHR37838:SF1">
    <property type="entry name" value="NA(+)-TRANSLOCATING NADH-QUINONE REDUCTASE SUBUNIT C"/>
    <property type="match status" value="1"/>
</dbReference>
<keyword evidence="12 16" id="KW-0406">Ion transport</keyword>
<reference evidence="19" key="2">
    <citation type="journal article" date="2021" name="PeerJ">
        <title>Extensive microbial diversity within the chicken gut microbiome revealed by metagenomics and culture.</title>
        <authorList>
            <person name="Gilroy R."/>
            <person name="Ravi A."/>
            <person name="Getino M."/>
            <person name="Pursley I."/>
            <person name="Horton D.L."/>
            <person name="Alikhan N.F."/>
            <person name="Baker D."/>
            <person name="Gharbi K."/>
            <person name="Hall N."/>
            <person name="Watson M."/>
            <person name="Adriaenssens E.M."/>
            <person name="Foster-Nyarko E."/>
            <person name="Jarju S."/>
            <person name="Secka A."/>
            <person name="Antonio M."/>
            <person name="Oren A."/>
            <person name="Chaudhuri R.R."/>
            <person name="La Ragione R."/>
            <person name="Hildebrand F."/>
            <person name="Pallen M.J."/>
        </authorList>
    </citation>
    <scope>NUCLEOTIDE SEQUENCE</scope>
    <source>
        <strain evidence="19">G3-4614</strain>
    </source>
</reference>
<evidence type="ECO:0000313" key="20">
    <source>
        <dbReference type="Proteomes" id="UP000823636"/>
    </source>
</evidence>
<reference evidence="19" key="1">
    <citation type="submission" date="2020-10" db="EMBL/GenBank/DDBJ databases">
        <authorList>
            <person name="Gilroy R."/>
        </authorList>
    </citation>
    <scope>NUCLEOTIDE SEQUENCE</scope>
    <source>
        <strain evidence="19">G3-4614</strain>
    </source>
</reference>
<keyword evidence="15 16" id="KW-0739">Sodium transport</keyword>
<keyword evidence="6 16" id="KW-0288">FMN</keyword>
<keyword evidence="11 16" id="KW-0915">Sodium</keyword>
<protein>
    <recommendedName>
        <fullName evidence="16 17">Na(+)-translocating NADH-quinone reductase subunit C</fullName>
        <shortName evidence="16 17">Na(+)-NQR subunit C</shortName>
        <shortName evidence="16 17">Na(+)-translocating NQR subunit C</shortName>
        <ecNumber evidence="16 17">7.2.1.1</ecNumber>
    </recommendedName>
    <alternativeName>
        <fullName evidence="16 17">NQR complex subunit C</fullName>
    </alternativeName>
    <alternativeName>
        <fullName evidence="16 17">NQR-1 subunit C</fullName>
    </alternativeName>
</protein>
<keyword evidence="4 16" id="KW-0597">Phosphoprotein</keyword>
<evidence type="ECO:0000256" key="5">
    <source>
        <dbReference type="ARBA" id="ARBA00022630"/>
    </source>
</evidence>
<dbReference type="SMART" id="SM00900">
    <property type="entry name" value="FMN_bind"/>
    <property type="match status" value="1"/>
</dbReference>
<accession>A0A9D9H7H7</accession>
<gene>
    <name evidence="16 19" type="primary">nqrC</name>
    <name evidence="19" type="ORF">IAC54_02650</name>
</gene>
<dbReference type="GO" id="GO:0010181">
    <property type="term" value="F:FMN binding"/>
    <property type="evidence" value="ECO:0007669"/>
    <property type="project" value="UniProtKB-UniRule"/>
</dbReference>
<keyword evidence="10 16" id="KW-0520">NAD</keyword>
<evidence type="ECO:0000256" key="7">
    <source>
        <dbReference type="ARBA" id="ARBA00022692"/>
    </source>
</evidence>
<keyword evidence="2 16" id="KW-1003">Cell membrane</keyword>
<proteinExistence type="inferred from homology"/>
<dbReference type="GO" id="GO:0005886">
    <property type="term" value="C:plasma membrane"/>
    <property type="evidence" value="ECO:0007669"/>
    <property type="project" value="UniProtKB-SubCell"/>
</dbReference>
<dbReference type="GO" id="GO:0006814">
    <property type="term" value="P:sodium ion transport"/>
    <property type="evidence" value="ECO:0007669"/>
    <property type="project" value="UniProtKB-UniRule"/>
</dbReference>
<dbReference type="InterPro" id="IPR007329">
    <property type="entry name" value="FMN-bd"/>
</dbReference>
<dbReference type="Proteomes" id="UP000823636">
    <property type="component" value="Unassembled WGS sequence"/>
</dbReference>
<dbReference type="Pfam" id="PF04205">
    <property type="entry name" value="FMN_bind"/>
    <property type="match status" value="1"/>
</dbReference>
<feature type="modified residue" description="FMN phosphoryl threonine" evidence="16">
    <location>
        <position position="209"/>
    </location>
</feature>
<evidence type="ECO:0000259" key="18">
    <source>
        <dbReference type="SMART" id="SM00900"/>
    </source>
</evidence>
<evidence type="ECO:0000256" key="11">
    <source>
        <dbReference type="ARBA" id="ARBA00023053"/>
    </source>
</evidence>
<keyword evidence="3" id="KW-0997">Cell inner membrane</keyword>
<dbReference type="NCBIfam" id="TIGR01938">
    <property type="entry name" value="nqrC"/>
    <property type="match status" value="1"/>
</dbReference>
<evidence type="ECO:0000256" key="1">
    <source>
        <dbReference type="ARBA" id="ARBA00022448"/>
    </source>
</evidence>
<dbReference type="PANTHER" id="PTHR37838">
    <property type="entry name" value="NA(+)-TRANSLOCATING NADH-QUINONE REDUCTASE SUBUNIT C"/>
    <property type="match status" value="1"/>
</dbReference>
<keyword evidence="13 16" id="KW-0830">Ubiquinone</keyword>